<organism evidence="1">
    <name type="scientific">Davidia involucrata</name>
    <name type="common">Dove tree</name>
    <dbReference type="NCBI Taxonomy" id="16924"/>
    <lineage>
        <taxon>Eukaryota</taxon>
        <taxon>Viridiplantae</taxon>
        <taxon>Streptophyta</taxon>
        <taxon>Embryophyta</taxon>
        <taxon>Tracheophyta</taxon>
        <taxon>Spermatophyta</taxon>
        <taxon>Magnoliopsida</taxon>
        <taxon>eudicotyledons</taxon>
        <taxon>Gunneridae</taxon>
        <taxon>Pentapetalae</taxon>
        <taxon>asterids</taxon>
        <taxon>Cornales</taxon>
        <taxon>Nyssaceae</taxon>
        <taxon>Davidia</taxon>
    </lineage>
</organism>
<dbReference type="EMBL" id="GHES01047275">
    <property type="protein sequence ID" value="MPA77834.1"/>
    <property type="molecule type" value="Transcribed_RNA"/>
</dbReference>
<sequence>MIFLKVSGLLPNLEVYGERFPWVELVAILAECIGDFGDSFYNVIACFFDGNGNNLKVVFSSSLRGEVSTLRYLLHDGLIVYGTRLRRVRDVDMKRDFAFVVCTS</sequence>
<gene>
    <name evidence="1" type="ORF">Din_047275</name>
</gene>
<dbReference type="AlphaFoldDB" id="A0A5B7CB98"/>
<reference evidence="1" key="1">
    <citation type="submission" date="2019-08" db="EMBL/GenBank/DDBJ databases">
        <title>Reference gene set and small RNA set construction with multiple tissues from Davidia involucrata Baill.</title>
        <authorList>
            <person name="Yang H."/>
            <person name="Zhou C."/>
            <person name="Li G."/>
            <person name="Wang J."/>
            <person name="Gao P."/>
            <person name="Wang M."/>
            <person name="Wang R."/>
            <person name="Zhao Y."/>
        </authorList>
    </citation>
    <scope>NUCLEOTIDE SEQUENCE</scope>
    <source>
        <tissue evidence="1">Mixed with DoveR01_LX</tissue>
    </source>
</reference>
<evidence type="ECO:0000313" key="1">
    <source>
        <dbReference type="EMBL" id="MPA77834.1"/>
    </source>
</evidence>
<accession>A0A5B7CB98</accession>
<proteinExistence type="predicted"/>
<protein>
    <submittedName>
        <fullName evidence="1">Putative serine/arginine-rich splicing factor RS2Z33-like isoform X3</fullName>
    </submittedName>
</protein>
<name>A0A5B7CB98_DAVIN</name>